<dbReference type="Gene3D" id="3.40.1110.10">
    <property type="entry name" value="Calcium-transporting ATPase, cytoplasmic domain N"/>
    <property type="match status" value="2"/>
</dbReference>
<evidence type="ECO:0000256" key="8">
    <source>
        <dbReference type="ARBA" id="ARBA00022967"/>
    </source>
</evidence>
<feature type="domain" description="P-type ATPase C-terminal" evidence="19">
    <location>
        <begin position="1264"/>
        <end position="1522"/>
    </location>
</feature>
<dbReference type="GO" id="GO:0005886">
    <property type="term" value="C:plasma membrane"/>
    <property type="evidence" value="ECO:0007669"/>
    <property type="project" value="TreeGrafter"/>
</dbReference>
<dbReference type="GO" id="GO:0045332">
    <property type="term" value="P:phospholipid translocation"/>
    <property type="evidence" value="ECO:0007669"/>
    <property type="project" value="TreeGrafter"/>
</dbReference>
<dbReference type="InterPro" id="IPR006539">
    <property type="entry name" value="P-type_ATPase_IV"/>
</dbReference>
<evidence type="ECO:0000256" key="6">
    <source>
        <dbReference type="ARBA" id="ARBA00022840"/>
    </source>
</evidence>
<evidence type="ECO:0000259" key="19">
    <source>
        <dbReference type="Pfam" id="PF16212"/>
    </source>
</evidence>
<feature type="binding site" evidence="14">
    <location>
        <position position="879"/>
    </location>
    <ligand>
        <name>ATP</name>
        <dbReference type="ChEBI" id="CHEBI:30616"/>
    </ligand>
</feature>
<dbReference type="PRINTS" id="PR00119">
    <property type="entry name" value="CATATPASE"/>
</dbReference>
<evidence type="ECO:0000256" key="5">
    <source>
        <dbReference type="ARBA" id="ARBA00022741"/>
    </source>
</evidence>
<organism evidence="20 21">
    <name type="scientific">Blumeria graminis f. sp. hordei (strain DH14)</name>
    <name type="common">Barley powdery mildew</name>
    <name type="synonym">Oidium monilioides f. sp. hordei</name>
    <dbReference type="NCBI Taxonomy" id="546991"/>
    <lineage>
        <taxon>Eukaryota</taxon>
        <taxon>Fungi</taxon>
        <taxon>Dikarya</taxon>
        <taxon>Ascomycota</taxon>
        <taxon>Pezizomycotina</taxon>
        <taxon>Leotiomycetes</taxon>
        <taxon>Erysiphales</taxon>
        <taxon>Erysiphaceae</taxon>
        <taxon>Blumeria</taxon>
        <taxon>Blumeria hordei</taxon>
    </lineage>
</organism>
<evidence type="ECO:0000259" key="18">
    <source>
        <dbReference type="Pfam" id="PF16209"/>
    </source>
</evidence>
<dbReference type="InParanoid" id="N1JAV3"/>
<dbReference type="InterPro" id="IPR023299">
    <property type="entry name" value="ATPase_P-typ_cyto_dom_N"/>
</dbReference>
<dbReference type="GO" id="GO:0140326">
    <property type="term" value="F:ATPase-coupled intramembrane lipid transporter activity"/>
    <property type="evidence" value="ECO:0007669"/>
    <property type="project" value="UniProtKB-EC"/>
</dbReference>
<proteinExistence type="inferred from homology"/>
<dbReference type="InterPro" id="IPR032630">
    <property type="entry name" value="P_typ_ATPase_c"/>
</dbReference>
<feature type="domain" description="P-type ATPase N-terminal" evidence="18">
    <location>
        <begin position="265"/>
        <end position="323"/>
    </location>
</feature>
<dbReference type="Pfam" id="PF13246">
    <property type="entry name" value="Cation_ATPase"/>
    <property type="match status" value="1"/>
</dbReference>
<dbReference type="OrthoDB" id="377733at2759"/>
<feature type="binding site" evidence="15">
    <location>
        <position position="672"/>
    </location>
    <ligand>
        <name>Mg(2+)</name>
        <dbReference type="ChEBI" id="CHEBI:18420"/>
    </ligand>
</feature>
<gene>
    <name evidence="20" type="ORF">BGHDH14_bgh00488</name>
</gene>
<dbReference type="InterPro" id="IPR008250">
    <property type="entry name" value="ATPase_P-typ_transduc_dom_A_sf"/>
</dbReference>
<dbReference type="Pfam" id="PF16212">
    <property type="entry name" value="PhoLip_ATPase_C"/>
    <property type="match status" value="1"/>
</dbReference>
<evidence type="ECO:0000256" key="10">
    <source>
        <dbReference type="ARBA" id="ARBA00023136"/>
    </source>
</evidence>
<evidence type="ECO:0000256" key="13">
    <source>
        <dbReference type="PIRSR" id="PIRSR606539-1"/>
    </source>
</evidence>
<feature type="binding site" evidence="14">
    <location>
        <position position="856"/>
    </location>
    <ligand>
        <name>ATP</name>
        <dbReference type="ChEBI" id="CHEBI:30616"/>
    </ligand>
</feature>
<feature type="binding site" evidence="15">
    <location>
        <position position="670"/>
    </location>
    <ligand>
        <name>Mg(2+)</name>
        <dbReference type="ChEBI" id="CHEBI:18420"/>
    </ligand>
</feature>
<dbReference type="SUPFAM" id="SSF81665">
    <property type="entry name" value="Calcium ATPase, transmembrane domain M"/>
    <property type="match status" value="1"/>
</dbReference>
<dbReference type="FunFam" id="3.40.1110.10:FF:000090">
    <property type="entry name" value="Phospholipid-transporting ATPase"/>
    <property type="match status" value="1"/>
</dbReference>
<evidence type="ECO:0000256" key="14">
    <source>
        <dbReference type="PIRSR" id="PIRSR606539-2"/>
    </source>
</evidence>
<feature type="transmembrane region" description="Helical" evidence="16">
    <location>
        <begin position="1446"/>
        <end position="1468"/>
    </location>
</feature>
<keyword evidence="3 16" id="KW-0812">Transmembrane</keyword>
<feature type="binding site" evidence="14">
    <location>
        <position position="671"/>
    </location>
    <ligand>
        <name>ATP</name>
        <dbReference type="ChEBI" id="CHEBI:30616"/>
    </ligand>
</feature>
<sequence>MADETRIHPDQPSRISMNNKESTDTNSSKTEFTSIPDQEIPRVRFSQDIDDGDSPTTHRRRTRNSSLKIITGDPPANELPHTSQASRPDTQKSPSSPGLTPPRNRHRGYSLRRLLFNQGINNLLTQNPPNHRIEGKILQKNVGNTTGSEEEYLKQSKAKKGAYSKHKVTDSKALLVPISDEGSIGIQLDSKRKDGRHRPSHVEMMPKNNLWKFFRQNIDELILKSRGWKGFIQKKLCGPINLPPSRNGRFIELNMSRQSAPIDERTGREYVGNIIKSSRYTPWNFVPRQLFFQFSKLANAYFLLISILQLIPGLSTTGTYTTIIPLLFFVAISIGKEGYDDLRRSKLDQVENSREVLVLNIPNPVTRHVEEDFIWRPKWLSSLQESSSQSLASKNQDNPSNGEHLYWETRKWEELKVGDIVKLLRDNHVPADIVLLHADGPNGIAFIETMALDGETNLKSKQASASLAKMCDTTEKIATCRAQIVVEDPNIDLYNFDGRVIIGDETIPLTITEVIFRGSILRNTSTTIGMIMNTGEECKIRMNANKNPRIKAPEMQKITNRIVILLVLFVFLLSSLCTIAYHIWSFTTEDKSFYLNGAHVNIAQIFIGFFILYNTLIPLSLYVSLEIIKVGQMFLMNDEDMYDPITDTPMVVNTTTILENLGQINYIFSDKTGTLTDNVMKFRKLSVAGYAWLHDFDLQKGIDIAEDQGATESSSSQQSKLPDATIFSKVKSTRRPDSIWRSSARPFKAQDASKYRTEELLKYMKEKPHSLFTKRARFFLLSVALCHTCMPELQQNGGIEFQAASPDELALVQASQELGWLVIDRTTKSVTLNYPGSPDNSQKLTESYDILNVIEFSSKRKRMSIIVRFPDGSICLICKGADSVILPRLRNSSLAMQKRSDVVRRSSQRKSLEAEQALRRMSLQSPTANFSRTSLNLSRRRSTAQKRSSIVSSPLQPIRDELDSWLRQRELSDIEAFPDNLGVSPTTSTRESMNRPSFTCEQKRIARKNKFDDLVDEAIILNEAAVFERCFQHIDDFASEGLRTLLFGARYLDEEEYMRWKNLYLDASTSLVDRQKRIEEVGSQIEVDLDLSGATAIEDKLQQGVPETIDKLRRANIKIWMLTGDKRETAINIAYSARLCKSYSEIIILDHSKEDVEKIMTDGLFNVKEGKYAHTVIVVDGQTFTEIESNSFLADLFFDLAVLADSVICCRASPNQKASLVSKVRTKVKKSTTLAIGDGANDISMILEAHVGVGISGKEGLQAARSSDYSIAQFRFLQKLLLVHGRWNYIRTGKYILATFWKELVFYTLQAIFQNWSGFTGTSLFESTSLTVFNTLFTSLAVLTIGIFEQDLSATTLLAVPELYIQGQRDEGFNTQKYLGWMIMAIIESLIIFFTMYALFGLVISKHDNNLLALGTLCFTVSLIFINTKLLYVFPLILEMHNKTYLPLFCWYITVMGWFLWQILLSVVQKPDVKYHLYPVKGGFLHSFGANPSWWLVVVLSLTCLFALEMSCSALRKMLWPTDTDIFQELQRDTLISRRFEDTLKAELYGGNLAEVSMGREKGSAEGLGEGEIQALLEQPRVMGCMAELPEHHLAPPVVSRTYSDSKADANGIEMVAPKTTLRHSIDVADFMRRTSGTQRSGKLESS</sequence>
<dbReference type="GO" id="GO:0032456">
    <property type="term" value="P:endocytic recycling"/>
    <property type="evidence" value="ECO:0007669"/>
    <property type="project" value="TreeGrafter"/>
</dbReference>
<comment type="caution">
    <text evidence="20">The sequence shown here is derived from an EMBL/GenBank/DDBJ whole genome shotgun (WGS) entry which is preliminary data.</text>
</comment>
<comment type="subcellular location">
    <subcellularLocation>
        <location evidence="1 16">Membrane</location>
        <topology evidence="1 16">Multi-pass membrane protein</topology>
    </subcellularLocation>
</comment>
<evidence type="ECO:0000256" key="17">
    <source>
        <dbReference type="SAM" id="MobiDB-lite"/>
    </source>
</evidence>
<keyword evidence="7 15" id="KW-0460">Magnesium</keyword>
<feature type="transmembrane region" description="Helical" evidence="16">
    <location>
        <begin position="1488"/>
        <end position="1508"/>
    </location>
</feature>
<feature type="active site" description="4-aspartylphosphate intermediate" evidence="13">
    <location>
        <position position="670"/>
    </location>
</feature>
<dbReference type="SUPFAM" id="SSF56784">
    <property type="entry name" value="HAD-like"/>
    <property type="match status" value="1"/>
</dbReference>
<feature type="region of interest" description="Disordered" evidence="17">
    <location>
        <begin position="1"/>
        <end position="106"/>
    </location>
</feature>
<feature type="transmembrane region" description="Helical" evidence="16">
    <location>
        <begin position="604"/>
        <end position="625"/>
    </location>
</feature>
<dbReference type="FunCoup" id="N1JAV3">
    <property type="interactions" value="26"/>
</dbReference>
<dbReference type="PANTHER" id="PTHR24092:SF174">
    <property type="entry name" value="PHOSPHOLIPID-TRANSPORTING ATPASE DNF3-RELATED"/>
    <property type="match status" value="1"/>
</dbReference>
<feature type="compositionally biased region" description="Polar residues" evidence="17">
    <location>
        <begin position="13"/>
        <end position="36"/>
    </location>
</feature>
<feature type="transmembrane region" description="Helical" evidence="16">
    <location>
        <begin position="1412"/>
        <end position="1434"/>
    </location>
</feature>
<dbReference type="SUPFAM" id="SSF81653">
    <property type="entry name" value="Calcium ATPase, transduction domain A"/>
    <property type="match status" value="1"/>
</dbReference>
<dbReference type="GO" id="GO:0016887">
    <property type="term" value="F:ATP hydrolysis activity"/>
    <property type="evidence" value="ECO:0007669"/>
    <property type="project" value="InterPro"/>
</dbReference>
<name>N1JAV3_BLUG1</name>
<keyword evidence="10 16" id="KW-0472">Membrane</keyword>
<dbReference type="SUPFAM" id="SSF81660">
    <property type="entry name" value="Metal cation-transporting ATPase, ATP-binding domain N"/>
    <property type="match status" value="1"/>
</dbReference>
<feature type="binding site" evidence="14">
    <location>
        <position position="670"/>
    </location>
    <ligand>
        <name>ATP</name>
        <dbReference type="ChEBI" id="CHEBI:30616"/>
    </ligand>
</feature>
<dbReference type="Pfam" id="PF16209">
    <property type="entry name" value="PhoLip_ATPase_N"/>
    <property type="match status" value="1"/>
</dbReference>
<reference evidence="20 21" key="1">
    <citation type="journal article" date="2010" name="Science">
        <title>Genome expansion and gene loss in powdery mildew fungi reveal tradeoffs in extreme parasitism.</title>
        <authorList>
            <person name="Spanu P.D."/>
            <person name="Abbott J.C."/>
            <person name="Amselem J."/>
            <person name="Burgis T.A."/>
            <person name="Soanes D.M."/>
            <person name="Stueber K."/>
            <person name="Ver Loren van Themaat E."/>
            <person name="Brown J.K.M."/>
            <person name="Butcher S.A."/>
            <person name="Gurr S.J."/>
            <person name="Lebrun M.-H."/>
            <person name="Ridout C.J."/>
            <person name="Schulze-Lefert P."/>
            <person name="Talbot N.J."/>
            <person name="Ahmadinejad N."/>
            <person name="Ametz C."/>
            <person name="Barton G.R."/>
            <person name="Benjdia M."/>
            <person name="Bidzinski P."/>
            <person name="Bindschedler L.V."/>
            <person name="Both M."/>
            <person name="Brewer M.T."/>
            <person name="Cadle-Davidson L."/>
            <person name="Cadle-Davidson M.M."/>
            <person name="Collemare J."/>
            <person name="Cramer R."/>
            <person name="Frenkel O."/>
            <person name="Godfrey D."/>
            <person name="Harriman J."/>
            <person name="Hoede C."/>
            <person name="King B.C."/>
            <person name="Klages S."/>
            <person name="Kleemann J."/>
            <person name="Knoll D."/>
            <person name="Koti P.S."/>
            <person name="Kreplak J."/>
            <person name="Lopez-Ruiz F.J."/>
            <person name="Lu X."/>
            <person name="Maekawa T."/>
            <person name="Mahanil S."/>
            <person name="Micali C."/>
            <person name="Milgroom M.G."/>
            <person name="Montana G."/>
            <person name="Noir S."/>
            <person name="O'Connell R.J."/>
            <person name="Oberhaensli S."/>
            <person name="Parlange F."/>
            <person name="Pedersen C."/>
            <person name="Quesneville H."/>
            <person name="Reinhardt R."/>
            <person name="Rott M."/>
            <person name="Sacristan S."/>
            <person name="Schmidt S.M."/>
            <person name="Schoen M."/>
            <person name="Skamnioti P."/>
            <person name="Sommer H."/>
            <person name="Stephens A."/>
            <person name="Takahara H."/>
            <person name="Thordal-Christensen H."/>
            <person name="Vigouroux M."/>
            <person name="Wessling R."/>
            <person name="Wicker T."/>
            <person name="Panstruga R."/>
        </authorList>
    </citation>
    <scope>NUCLEOTIDE SEQUENCE [LARGE SCALE GENOMIC DNA]</scope>
    <source>
        <strain evidence="20">DH14</strain>
    </source>
</reference>
<feature type="compositionally biased region" description="Basic and acidic residues" evidence="17">
    <location>
        <begin position="1"/>
        <end position="11"/>
    </location>
</feature>
<dbReference type="NCBIfam" id="TIGR01494">
    <property type="entry name" value="ATPase_P-type"/>
    <property type="match status" value="1"/>
</dbReference>
<comment type="catalytic activity">
    <reaction evidence="11 16">
        <text>ATP + H2O + phospholipidSide 1 = ADP + phosphate + phospholipidSide 2.</text>
        <dbReference type="EC" id="7.6.2.1"/>
    </reaction>
</comment>
<comment type="similarity">
    <text evidence="2 16">Belongs to the cation transport ATPase (P-type) (TC 3.A.3) family. Type IV subfamily.</text>
</comment>
<keyword evidence="5 14" id="KW-0547">Nucleotide-binding</keyword>
<evidence type="ECO:0000256" key="15">
    <source>
        <dbReference type="PIRSR" id="PIRSR606539-3"/>
    </source>
</evidence>
<dbReference type="Gene3D" id="2.70.150.10">
    <property type="entry name" value="Calcium-transporting ATPase, cytoplasmic transduction domain A"/>
    <property type="match status" value="1"/>
</dbReference>
<dbReference type="EC" id="7.6.2.1" evidence="16"/>
<dbReference type="InterPro" id="IPR001757">
    <property type="entry name" value="P_typ_ATPase"/>
</dbReference>
<feature type="transmembrane region" description="Helical" evidence="16">
    <location>
        <begin position="1378"/>
        <end position="1400"/>
    </location>
</feature>
<dbReference type="GO" id="GO:0006892">
    <property type="term" value="P:post-Golgi vesicle-mediated transport"/>
    <property type="evidence" value="ECO:0007669"/>
    <property type="project" value="TreeGrafter"/>
</dbReference>
<keyword evidence="4 15" id="KW-0479">Metal-binding</keyword>
<evidence type="ECO:0000256" key="1">
    <source>
        <dbReference type="ARBA" id="ARBA00004141"/>
    </source>
</evidence>
<comment type="cofactor">
    <cofactor evidence="15">
        <name>Mg(2+)</name>
        <dbReference type="ChEBI" id="CHEBI:18420"/>
    </cofactor>
</comment>
<dbReference type="PROSITE" id="PS00154">
    <property type="entry name" value="ATPASE_E1_E2"/>
    <property type="match status" value="1"/>
</dbReference>
<dbReference type="STRING" id="546991.N1JAV3"/>
<dbReference type="InterPro" id="IPR018303">
    <property type="entry name" value="ATPase_P-typ_P_site"/>
</dbReference>
<dbReference type="HOGENOM" id="CLU_000846_5_2_1"/>
<evidence type="ECO:0000256" key="7">
    <source>
        <dbReference type="ARBA" id="ARBA00022842"/>
    </source>
</evidence>
<dbReference type="GO" id="GO:0005802">
    <property type="term" value="C:trans-Golgi network"/>
    <property type="evidence" value="ECO:0007669"/>
    <property type="project" value="TreeGrafter"/>
</dbReference>
<feature type="binding site" evidence="14">
    <location>
        <position position="808"/>
    </location>
    <ligand>
        <name>ATP</name>
        <dbReference type="ChEBI" id="CHEBI:30616"/>
    </ligand>
</feature>
<dbReference type="GO" id="GO:0005524">
    <property type="term" value="F:ATP binding"/>
    <property type="evidence" value="ECO:0007669"/>
    <property type="project" value="UniProtKB-UniRule"/>
</dbReference>
<feature type="compositionally biased region" description="Polar residues" evidence="17">
    <location>
        <begin position="80"/>
        <end position="98"/>
    </location>
</feature>
<evidence type="ECO:0000313" key="21">
    <source>
        <dbReference type="Proteomes" id="UP000015441"/>
    </source>
</evidence>
<evidence type="ECO:0000256" key="11">
    <source>
        <dbReference type="ARBA" id="ARBA00034036"/>
    </source>
</evidence>
<dbReference type="EMBL" id="CAUH01000937">
    <property type="protein sequence ID" value="CCU75052.1"/>
    <property type="molecule type" value="Genomic_DNA"/>
</dbReference>
<keyword evidence="9 16" id="KW-1133">Transmembrane helix</keyword>
<dbReference type="InterPro" id="IPR036412">
    <property type="entry name" value="HAD-like_sf"/>
</dbReference>
<feature type="binding site" evidence="14">
    <location>
        <position position="672"/>
    </location>
    <ligand>
        <name>ATP</name>
        <dbReference type="ChEBI" id="CHEBI:30616"/>
    </ligand>
</feature>
<evidence type="ECO:0000256" key="9">
    <source>
        <dbReference type="ARBA" id="ARBA00022989"/>
    </source>
</evidence>
<dbReference type="InterPro" id="IPR032631">
    <property type="entry name" value="P-type_ATPase_N"/>
</dbReference>
<dbReference type="Gene3D" id="3.40.50.1000">
    <property type="entry name" value="HAD superfamily/HAD-like"/>
    <property type="match status" value="1"/>
</dbReference>
<dbReference type="GO" id="GO:0000287">
    <property type="term" value="F:magnesium ion binding"/>
    <property type="evidence" value="ECO:0007669"/>
    <property type="project" value="UniProtKB-UniRule"/>
</dbReference>
<accession>N1JAV3</accession>
<evidence type="ECO:0000256" key="2">
    <source>
        <dbReference type="ARBA" id="ARBA00008109"/>
    </source>
</evidence>
<dbReference type="eggNOG" id="KOG0206">
    <property type="taxonomic scope" value="Eukaryota"/>
</dbReference>
<dbReference type="PANTHER" id="PTHR24092">
    <property type="entry name" value="PROBABLE PHOSPHOLIPID-TRANSPORTING ATPASE"/>
    <property type="match status" value="1"/>
</dbReference>
<dbReference type="NCBIfam" id="TIGR01652">
    <property type="entry name" value="ATPase-Plipid"/>
    <property type="match status" value="2"/>
</dbReference>
<feature type="compositionally biased region" description="Polar residues" evidence="17">
    <location>
        <begin position="983"/>
        <end position="997"/>
    </location>
</feature>
<dbReference type="InterPro" id="IPR023214">
    <property type="entry name" value="HAD_sf"/>
</dbReference>
<evidence type="ECO:0000256" key="4">
    <source>
        <dbReference type="ARBA" id="ARBA00022723"/>
    </source>
</evidence>
<keyword evidence="6 14" id="KW-0067">ATP-binding</keyword>
<dbReference type="InterPro" id="IPR023298">
    <property type="entry name" value="ATPase_P-typ_TM_dom_sf"/>
</dbReference>
<keyword evidence="21" id="KW-1185">Reference proteome</keyword>
<comment type="catalytic activity">
    <reaction evidence="12">
        <text>a 1,2-diacyl-sn-glycero-3-phosphoethanolamine(out) + ATP + H2O = a 1,2-diacyl-sn-glycero-3-phosphoethanolamine(in) + ADP + phosphate + H(+)</text>
        <dbReference type="Rhea" id="RHEA:66132"/>
        <dbReference type="ChEBI" id="CHEBI:15377"/>
        <dbReference type="ChEBI" id="CHEBI:15378"/>
        <dbReference type="ChEBI" id="CHEBI:30616"/>
        <dbReference type="ChEBI" id="CHEBI:43474"/>
        <dbReference type="ChEBI" id="CHEBI:64612"/>
        <dbReference type="ChEBI" id="CHEBI:456216"/>
    </reaction>
    <physiologicalReaction direction="left-to-right" evidence="12">
        <dbReference type="Rhea" id="RHEA:66133"/>
    </physiologicalReaction>
</comment>
<evidence type="ECO:0000256" key="12">
    <source>
        <dbReference type="ARBA" id="ARBA00049128"/>
    </source>
</evidence>
<feature type="region of interest" description="Disordered" evidence="17">
    <location>
        <begin position="923"/>
        <end position="952"/>
    </location>
</feature>
<evidence type="ECO:0000256" key="16">
    <source>
        <dbReference type="RuleBase" id="RU362033"/>
    </source>
</evidence>
<dbReference type="Pfam" id="PF00702">
    <property type="entry name" value="Hydrolase"/>
    <property type="match status" value="1"/>
</dbReference>
<feature type="transmembrane region" description="Helical" evidence="16">
    <location>
        <begin position="562"/>
        <end position="584"/>
    </location>
</feature>
<protein>
    <recommendedName>
        <fullName evidence="16">Phospholipid-transporting ATPase</fullName>
        <ecNumber evidence="16">7.6.2.1</ecNumber>
    </recommendedName>
</protein>
<dbReference type="FunFam" id="3.40.50.1000:FF:000172">
    <property type="entry name" value="Phospholipid-transporting ATPase"/>
    <property type="match status" value="1"/>
</dbReference>
<dbReference type="Proteomes" id="UP000015441">
    <property type="component" value="Unassembled WGS sequence"/>
</dbReference>
<evidence type="ECO:0000256" key="3">
    <source>
        <dbReference type="ARBA" id="ARBA00022692"/>
    </source>
</evidence>
<keyword evidence="8 16" id="KW-1278">Translocase</keyword>
<evidence type="ECO:0000313" key="20">
    <source>
        <dbReference type="EMBL" id="CCU75052.1"/>
    </source>
</evidence>
<feature type="region of interest" description="Disordered" evidence="17">
    <location>
        <begin position="978"/>
        <end position="997"/>
    </location>
</feature>